<evidence type="ECO:0000256" key="11">
    <source>
        <dbReference type="ARBA" id="ARBA00058619"/>
    </source>
</evidence>
<evidence type="ECO:0000256" key="14">
    <source>
        <dbReference type="PROSITE-ProRule" id="PRU00282"/>
    </source>
</evidence>
<evidence type="ECO:0000256" key="4">
    <source>
        <dbReference type="ARBA" id="ARBA00022692"/>
    </source>
</evidence>
<comment type="caution">
    <text evidence="18">The sequence shown here is derived from an EMBL/GenBank/DDBJ whole genome shotgun (WGS) entry which is preliminary data.</text>
</comment>
<feature type="repeat" description="Solcar" evidence="14">
    <location>
        <begin position="123"/>
        <end position="220"/>
    </location>
</feature>
<reference evidence="18 19" key="2">
    <citation type="journal article" date="2023" name="Sci. Data">
        <title>Genome assembly of the Korean intertidal mud-creeper Batillaria attramentaria.</title>
        <authorList>
            <person name="Patra A.K."/>
            <person name="Ho P.T."/>
            <person name="Jun S."/>
            <person name="Lee S.J."/>
            <person name="Kim Y."/>
            <person name="Won Y.J."/>
        </authorList>
    </citation>
    <scope>NUCLEOTIDE SEQUENCE [LARGE SCALE GENOMIC DNA]</scope>
    <source>
        <strain evidence="18">Wonlab-2016</strain>
    </source>
</reference>
<feature type="transmembrane region" description="Helical" evidence="16">
    <location>
        <begin position="288"/>
        <end position="311"/>
    </location>
</feature>
<dbReference type="FunFam" id="1.50.40.10:FF:000025">
    <property type="entry name" value="mitochondrial folate transporter/carrier"/>
    <property type="match status" value="1"/>
</dbReference>
<dbReference type="EMBL" id="JACVVK020000399">
    <property type="protein sequence ID" value="KAK7475616.1"/>
    <property type="molecule type" value="Genomic_DNA"/>
</dbReference>
<comment type="subcellular location">
    <subcellularLocation>
        <location evidence="1">Mitochondrion inner membrane</location>
        <topology evidence="1">Multi-pass membrane protein</topology>
    </subcellularLocation>
</comment>
<dbReference type="AlphaFoldDB" id="A0ABD0JL92"/>
<feature type="repeat" description="Solcar" evidence="14">
    <location>
        <begin position="19"/>
        <end position="113"/>
    </location>
</feature>
<keyword evidence="5" id="KW-0677">Repeat</keyword>
<dbReference type="InterPro" id="IPR023395">
    <property type="entry name" value="MCP_dom_sf"/>
</dbReference>
<organism evidence="18 19">
    <name type="scientific">Batillaria attramentaria</name>
    <dbReference type="NCBI Taxonomy" id="370345"/>
    <lineage>
        <taxon>Eukaryota</taxon>
        <taxon>Metazoa</taxon>
        <taxon>Spiralia</taxon>
        <taxon>Lophotrochozoa</taxon>
        <taxon>Mollusca</taxon>
        <taxon>Gastropoda</taxon>
        <taxon>Caenogastropoda</taxon>
        <taxon>Sorbeoconcha</taxon>
        <taxon>Cerithioidea</taxon>
        <taxon>Batillariidae</taxon>
        <taxon>Batillaria</taxon>
    </lineage>
</organism>
<evidence type="ECO:0000256" key="13">
    <source>
        <dbReference type="ARBA" id="ARBA00079992"/>
    </source>
</evidence>
<keyword evidence="8" id="KW-0496">Mitochondrion</keyword>
<dbReference type="PRINTS" id="PR00926">
    <property type="entry name" value="MITOCARRIER"/>
</dbReference>
<evidence type="ECO:0000256" key="12">
    <source>
        <dbReference type="ARBA" id="ARBA00070508"/>
    </source>
</evidence>
<evidence type="ECO:0000256" key="8">
    <source>
        <dbReference type="ARBA" id="ARBA00023128"/>
    </source>
</evidence>
<evidence type="ECO:0000256" key="5">
    <source>
        <dbReference type="ARBA" id="ARBA00022737"/>
    </source>
</evidence>
<evidence type="ECO:0000313" key="19">
    <source>
        <dbReference type="Proteomes" id="UP001519460"/>
    </source>
</evidence>
<evidence type="ECO:0000313" key="18">
    <source>
        <dbReference type="EMBL" id="KAK7475616.1"/>
    </source>
</evidence>
<dbReference type="GO" id="GO:0015711">
    <property type="term" value="P:organic anion transport"/>
    <property type="evidence" value="ECO:0007669"/>
    <property type="project" value="UniProtKB-ARBA"/>
</dbReference>
<dbReference type="InterPro" id="IPR018108">
    <property type="entry name" value="MCP_transmembrane"/>
</dbReference>
<evidence type="ECO:0000256" key="10">
    <source>
        <dbReference type="ARBA" id="ARBA00050907"/>
    </source>
</evidence>
<evidence type="ECO:0000256" key="2">
    <source>
        <dbReference type="ARBA" id="ARBA00006375"/>
    </source>
</evidence>
<evidence type="ECO:0000256" key="7">
    <source>
        <dbReference type="ARBA" id="ARBA00022989"/>
    </source>
</evidence>
<dbReference type="Gene3D" id="1.50.40.10">
    <property type="entry name" value="Mitochondrial carrier domain"/>
    <property type="match status" value="1"/>
</dbReference>
<evidence type="ECO:0000256" key="15">
    <source>
        <dbReference type="RuleBase" id="RU000488"/>
    </source>
</evidence>
<evidence type="ECO:0000256" key="16">
    <source>
        <dbReference type="SAM" id="Phobius"/>
    </source>
</evidence>
<dbReference type="InterPro" id="IPR002067">
    <property type="entry name" value="MCP"/>
</dbReference>
<evidence type="ECO:0000256" key="6">
    <source>
        <dbReference type="ARBA" id="ARBA00022792"/>
    </source>
</evidence>
<accession>A0ABD0JL92</accession>
<evidence type="ECO:0000256" key="9">
    <source>
        <dbReference type="ARBA" id="ARBA00023136"/>
    </source>
</evidence>
<dbReference type="Proteomes" id="UP001519460">
    <property type="component" value="Unassembled WGS sequence"/>
</dbReference>
<evidence type="ECO:0000256" key="1">
    <source>
        <dbReference type="ARBA" id="ARBA00004448"/>
    </source>
</evidence>
<dbReference type="PROSITE" id="PS50920">
    <property type="entry name" value="SOLCAR"/>
    <property type="match status" value="3"/>
</dbReference>
<dbReference type="PANTHER" id="PTHR45683">
    <property type="entry name" value="MITOCHONDRIAL NICOTINAMIDE ADENINE DINUCLEOTIDE TRANSPORTER 1-RELATED-RELATED"/>
    <property type="match status" value="1"/>
</dbReference>
<name>A0ABD0JL92_9CAEN</name>
<dbReference type="SUPFAM" id="SSF103506">
    <property type="entry name" value="Mitochondrial carrier"/>
    <property type="match status" value="1"/>
</dbReference>
<evidence type="ECO:0000313" key="17">
    <source>
        <dbReference type="EMBL" id="KAK7461636.1"/>
    </source>
</evidence>
<keyword evidence="9 14" id="KW-0472">Membrane</keyword>
<feature type="transmembrane region" description="Helical" evidence="16">
    <location>
        <begin position="126"/>
        <end position="147"/>
    </location>
</feature>
<keyword evidence="3 15" id="KW-0813">Transport</keyword>
<keyword evidence="19" id="KW-1185">Reference proteome</keyword>
<sequence length="336" mass="37505">MDASSTKNNGTNNRLKLRHLGFQHLYAGVSGGVVSTLVLHPLDLVKIRFQVNEGLPTAGSASRPSYNGIIDAMRTIVRNSGYVGLYQGVTPNVWGAGLSWGLYFFFYNTMKTWMQDGDTKKNLGAGWHMFIASCAGFATLTLTNPIWVTKTRLCLQYEQASNGTAGKAASGQYYRGMGDALVKIYRSEGVRGLYKGFVPGILGISHGALQFMAYEELKTLYNQYRKQALDTRLGSAEYITFAAVSKMFAACLTYPYQVVRSRLQDQHRHYDGVIDVCRQVIRKEGMRGFYKGMSAYMLHVTPNICIVFLLYEHMTNTYIEPSDDMKTEVAEVADTV</sequence>
<evidence type="ECO:0000256" key="3">
    <source>
        <dbReference type="ARBA" id="ARBA00022448"/>
    </source>
</evidence>
<dbReference type="GO" id="GO:0015215">
    <property type="term" value="F:nucleotide transmembrane transporter activity"/>
    <property type="evidence" value="ECO:0007669"/>
    <property type="project" value="UniProtKB-ARBA"/>
</dbReference>
<feature type="transmembrane region" description="Helical" evidence="16">
    <location>
        <begin position="20"/>
        <end position="39"/>
    </location>
</feature>
<dbReference type="InterPro" id="IPR044712">
    <property type="entry name" value="SLC25A32-like"/>
</dbReference>
<comment type="function">
    <text evidence="11">Facilitates flavin adenine dinucleotide (FAD) translocation across the mitochondrial inner membrane into the mitochondrial matrix where it acts as a redox cofactor to assist flavoenzyme activities in fundamental metabolic processes including fatty acid beta-oxidation, amino acid and choline metabolism as well as mitochondrial electron transportation. In particular, provides FAD to DLD dehydrogenase of the glycine cleavage system, part of mitochondrial one-carbon metabolic pathway involved in neural tube closure in early embryogenesis.</text>
</comment>
<gene>
    <name evidence="18" type="ORF">BaRGS_00033109</name>
    <name evidence="17" type="ORF">BaRGS_00038613</name>
</gene>
<feature type="transmembrane region" description="Helical" evidence="16">
    <location>
        <begin position="83"/>
        <end position="106"/>
    </location>
</feature>
<reference evidence="18" key="1">
    <citation type="submission" date="2020-09" db="EMBL/GenBank/DDBJ databases">
        <authorList>
            <person name="Won Y."/>
        </authorList>
    </citation>
    <scope>NUCLEOTIDE SEQUENCE</scope>
    <source>
        <strain evidence="18">Wonlab-2016</strain>
        <tissue evidence="18">Foot muscle</tissue>
    </source>
</reference>
<keyword evidence="6" id="KW-0999">Mitochondrion inner membrane</keyword>
<dbReference type="Pfam" id="PF00153">
    <property type="entry name" value="Mito_carr"/>
    <property type="match status" value="3"/>
</dbReference>
<proteinExistence type="inferred from homology"/>
<dbReference type="GO" id="GO:0005743">
    <property type="term" value="C:mitochondrial inner membrane"/>
    <property type="evidence" value="ECO:0007669"/>
    <property type="project" value="UniProtKB-SubCell"/>
</dbReference>
<dbReference type="EMBL" id="JACVVK020000631">
    <property type="protein sequence ID" value="KAK7461636.1"/>
    <property type="molecule type" value="Genomic_DNA"/>
</dbReference>
<reference evidence="18" key="3">
    <citation type="submission" date="2023-01" db="EMBL/GenBank/DDBJ databases">
        <authorList>
            <person name="Patra A."/>
        </authorList>
    </citation>
    <scope>NUCLEOTIDE SEQUENCE</scope>
    <source>
        <strain evidence="18">Wonlab-2016</strain>
        <tissue evidence="18">Foot muscle</tissue>
    </source>
</reference>
<comment type="similarity">
    <text evidence="2 15">Belongs to the mitochondrial carrier (TC 2.A.29) family.</text>
</comment>
<keyword evidence="7 16" id="KW-1133">Transmembrane helix</keyword>
<protein>
    <recommendedName>
        <fullName evidence="12">Solute carrier family 25 member 32</fullName>
    </recommendedName>
    <alternativeName>
        <fullName evidence="13">Mitochondrial FAD transporter</fullName>
    </alternativeName>
</protein>
<feature type="repeat" description="Solcar" evidence="14">
    <location>
        <begin position="233"/>
        <end position="317"/>
    </location>
</feature>
<comment type="catalytic activity">
    <reaction evidence="10">
        <text>FAD(in) = FAD(out)</text>
        <dbReference type="Rhea" id="RHEA:76535"/>
        <dbReference type="ChEBI" id="CHEBI:57692"/>
    </reaction>
</comment>
<keyword evidence="4 14" id="KW-0812">Transmembrane</keyword>